<gene>
    <name evidence="2" type="ORF">DFH08DRAFT_724667</name>
</gene>
<keyword evidence="3" id="KW-1185">Reference proteome</keyword>
<sequence length="301" mass="32359">MGVQSDGEKDVDEQDSLPPHPGWFSRQEVTISDSAAAPAAAAATVSIYTTTNPVGGGIAALVPTAACSPEATIPSSASQVSVPAVPPSTGLAEVPCSEDTALLAHRDQQLRPGVPGTNTTAAGSSIICPSEALEWFSSAFSQMTATNLGPHFDALLVAWTRIETASKFENGPYSLSSKGRPAEVTRWIQGKHSRIPEVKSVTAYSGAWWRWWDSLQPEWRVRGSDGKWAIQESYGEWEDALLVWGNNGHLTLVASLYFWGLAALKSTTLPSSWEAAVIDVTWILKGIALDYENYVKKSGRR</sequence>
<dbReference type="AlphaFoldDB" id="A0AAD7E6T6"/>
<evidence type="ECO:0000313" key="3">
    <source>
        <dbReference type="Proteomes" id="UP001218218"/>
    </source>
</evidence>
<comment type="caution">
    <text evidence="2">The sequence shown here is derived from an EMBL/GenBank/DDBJ whole genome shotgun (WGS) entry which is preliminary data.</text>
</comment>
<organism evidence="2 3">
    <name type="scientific">Mycena albidolilacea</name>
    <dbReference type="NCBI Taxonomy" id="1033008"/>
    <lineage>
        <taxon>Eukaryota</taxon>
        <taxon>Fungi</taxon>
        <taxon>Dikarya</taxon>
        <taxon>Basidiomycota</taxon>
        <taxon>Agaricomycotina</taxon>
        <taxon>Agaricomycetes</taxon>
        <taxon>Agaricomycetidae</taxon>
        <taxon>Agaricales</taxon>
        <taxon>Marasmiineae</taxon>
        <taxon>Mycenaceae</taxon>
        <taxon>Mycena</taxon>
    </lineage>
</organism>
<protein>
    <submittedName>
        <fullName evidence="2">Uncharacterized protein</fullName>
    </submittedName>
</protein>
<dbReference type="Proteomes" id="UP001218218">
    <property type="component" value="Unassembled WGS sequence"/>
</dbReference>
<feature type="region of interest" description="Disordered" evidence="1">
    <location>
        <begin position="1"/>
        <end position="25"/>
    </location>
</feature>
<reference evidence="2" key="1">
    <citation type="submission" date="2023-03" db="EMBL/GenBank/DDBJ databases">
        <title>Massive genome expansion in bonnet fungi (Mycena s.s.) driven by repeated elements and novel gene families across ecological guilds.</title>
        <authorList>
            <consortium name="Lawrence Berkeley National Laboratory"/>
            <person name="Harder C.B."/>
            <person name="Miyauchi S."/>
            <person name="Viragh M."/>
            <person name="Kuo A."/>
            <person name="Thoen E."/>
            <person name="Andreopoulos B."/>
            <person name="Lu D."/>
            <person name="Skrede I."/>
            <person name="Drula E."/>
            <person name="Henrissat B."/>
            <person name="Morin E."/>
            <person name="Kohler A."/>
            <person name="Barry K."/>
            <person name="LaButti K."/>
            <person name="Morin E."/>
            <person name="Salamov A."/>
            <person name="Lipzen A."/>
            <person name="Mereny Z."/>
            <person name="Hegedus B."/>
            <person name="Baldrian P."/>
            <person name="Stursova M."/>
            <person name="Weitz H."/>
            <person name="Taylor A."/>
            <person name="Grigoriev I.V."/>
            <person name="Nagy L.G."/>
            <person name="Martin F."/>
            <person name="Kauserud H."/>
        </authorList>
    </citation>
    <scope>NUCLEOTIDE SEQUENCE</scope>
    <source>
        <strain evidence="2">CBHHK002</strain>
    </source>
</reference>
<evidence type="ECO:0000313" key="2">
    <source>
        <dbReference type="EMBL" id="KAJ7301063.1"/>
    </source>
</evidence>
<proteinExistence type="predicted"/>
<dbReference type="EMBL" id="JARIHO010000144">
    <property type="protein sequence ID" value="KAJ7301063.1"/>
    <property type="molecule type" value="Genomic_DNA"/>
</dbReference>
<accession>A0AAD7E6T6</accession>
<name>A0AAD7E6T6_9AGAR</name>
<evidence type="ECO:0000256" key="1">
    <source>
        <dbReference type="SAM" id="MobiDB-lite"/>
    </source>
</evidence>